<comment type="caution">
    <text evidence="1">The sequence shown here is derived from an EMBL/GenBank/DDBJ whole genome shotgun (WGS) entry which is preliminary data.</text>
</comment>
<organism evidence="1 2">
    <name type="scientific">Engystomops pustulosus</name>
    <name type="common">Tungara frog</name>
    <name type="synonym">Physalaemus pustulosus</name>
    <dbReference type="NCBI Taxonomy" id="76066"/>
    <lineage>
        <taxon>Eukaryota</taxon>
        <taxon>Metazoa</taxon>
        <taxon>Chordata</taxon>
        <taxon>Craniata</taxon>
        <taxon>Vertebrata</taxon>
        <taxon>Euteleostomi</taxon>
        <taxon>Amphibia</taxon>
        <taxon>Batrachia</taxon>
        <taxon>Anura</taxon>
        <taxon>Neobatrachia</taxon>
        <taxon>Hyloidea</taxon>
        <taxon>Leptodactylidae</taxon>
        <taxon>Leiuperinae</taxon>
        <taxon>Engystomops</taxon>
    </lineage>
</organism>
<evidence type="ECO:0000313" key="2">
    <source>
        <dbReference type="Proteomes" id="UP000824782"/>
    </source>
</evidence>
<accession>A0AAV7D2Z9</accession>
<dbReference type="AlphaFoldDB" id="A0AAV7D2Z9"/>
<proteinExistence type="predicted"/>
<reference evidence="1" key="1">
    <citation type="thesis" date="2020" institute="ProQuest LLC" country="789 East Eisenhower Parkway, Ann Arbor, MI, USA">
        <title>Comparative Genomics and Chromosome Evolution.</title>
        <authorList>
            <person name="Mudd A.B."/>
        </authorList>
    </citation>
    <scope>NUCLEOTIDE SEQUENCE</scope>
    <source>
        <strain evidence="1">237g6f4</strain>
        <tissue evidence="1">Blood</tissue>
    </source>
</reference>
<protein>
    <submittedName>
        <fullName evidence="1">Uncharacterized protein</fullName>
    </submittedName>
</protein>
<name>A0AAV7D2Z9_ENGPU</name>
<gene>
    <name evidence="1" type="ORF">GDO81_000308</name>
</gene>
<dbReference type="EMBL" id="WNYA01000001">
    <property type="protein sequence ID" value="KAG8591800.1"/>
    <property type="molecule type" value="Genomic_DNA"/>
</dbReference>
<evidence type="ECO:0000313" key="1">
    <source>
        <dbReference type="EMBL" id="KAG8591800.1"/>
    </source>
</evidence>
<sequence length="82" mass="9250">MHPDVSNVVLPLIYGVVLYNLHRGSSQAVCRVFVLQFIKLLIKKILPSIWNCVVLFPQGAHLLFVSQGLGFFGAHFVQVFRL</sequence>
<keyword evidence="2" id="KW-1185">Reference proteome</keyword>
<dbReference type="Proteomes" id="UP000824782">
    <property type="component" value="Unassembled WGS sequence"/>
</dbReference>